<dbReference type="EMBL" id="UYJE01003208">
    <property type="protein sequence ID" value="VDI17408.1"/>
    <property type="molecule type" value="Genomic_DNA"/>
</dbReference>
<dbReference type="InterPro" id="IPR036056">
    <property type="entry name" value="Fibrinogen-like_C"/>
</dbReference>
<dbReference type="PANTHER" id="PTHR19143:SF458">
    <property type="entry name" value="FIBRINOGEN C-TERMINAL DOMAIN-CONTAINING PROTEIN-RELATED"/>
    <property type="match status" value="1"/>
</dbReference>
<keyword evidence="1" id="KW-1015">Disulfide bond</keyword>
<dbReference type="PANTHER" id="PTHR19143">
    <property type="entry name" value="FIBRINOGEN/TENASCIN/ANGIOPOEITIN"/>
    <property type="match status" value="1"/>
</dbReference>
<dbReference type="FunFam" id="3.90.215.10:FF:000001">
    <property type="entry name" value="Tenascin isoform 1"/>
    <property type="match status" value="1"/>
</dbReference>
<feature type="domain" description="Fibrinogen C-terminal" evidence="2">
    <location>
        <begin position="53"/>
        <end position="268"/>
    </location>
</feature>
<comment type="caution">
    <text evidence="3">The sequence shown here is derived from an EMBL/GenBank/DDBJ whole genome shotgun (WGS) entry which is preliminary data.</text>
</comment>
<keyword evidence="4" id="KW-1185">Reference proteome</keyword>
<evidence type="ECO:0000256" key="1">
    <source>
        <dbReference type="ARBA" id="ARBA00023157"/>
    </source>
</evidence>
<dbReference type="Proteomes" id="UP000596742">
    <property type="component" value="Unassembled WGS sequence"/>
</dbReference>
<dbReference type="AlphaFoldDB" id="A0A8B6DCP4"/>
<dbReference type="Gene3D" id="3.90.215.10">
    <property type="entry name" value="Gamma Fibrinogen, chain A, domain 1"/>
    <property type="match status" value="1"/>
</dbReference>
<protein>
    <recommendedName>
        <fullName evidence="2">Fibrinogen C-terminal domain-containing protein</fullName>
    </recommendedName>
</protein>
<dbReference type="InterPro" id="IPR050373">
    <property type="entry name" value="Fibrinogen_C-term_domain"/>
</dbReference>
<dbReference type="InterPro" id="IPR014716">
    <property type="entry name" value="Fibrinogen_a/b/g_C_1"/>
</dbReference>
<reference evidence="3" key="1">
    <citation type="submission" date="2018-11" db="EMBL/GenBank/DDBJ databases">
        <authorList>
            <person name="Alioto T."/>
            <person name="Alioto T."/>
        </authorList>
    </citation>
    <scope>NUCLEOTIDE SEQUENCE</scope>
</reference>
<sequence length="268" mass="30898">MLRFYFASNLQMELCDWLISSVGTFGLVCVCLYGEAAERILSLALAMKDSNPKCHRRRPRDCNDIPELCPSDVYTVYPRYSTGFDVYCEMKIDGGHWTVFQRRENGAVDFFRGWDDYKHGFGDIEHEFWLGNKQMHSLTAQGRYEMRIDLSDFDGNHAFAKYKDFKIGDASSKFKLTATGYNGTAGNSLAHHNSNAFSTKDMDNDNSKSNCATFYTGAWWFNSCTTSDLNGVYFNKTPDQNHDGVYWRTWKGNNYSLKHSLMMMRRIN</sequence>
<dbReference type="GO" id="GO:0005615">
    <property type="term" value="C:extracellular space"/>
    <property type="evidence" value="ECO:0007669"/>
    <property type="project" value="TreeGrafter"/>
</dbReference>
<gene>
    <name evidence="3" type="ORF">MGAL_10B058774</name>
</gene>
<dbReference type="SMART" id="SM00186">
    <property type="entry name" value="FBG"/>
    <property type="match status" value="1"/>
</dbReference>
<dbReference type="InterPro" id="IPR002181">
    <property type="entry name" value="Fibrinogen_a/b/g_C_dom"/>
</dbReference>
<organism evidence="3 4">
    <name type="scientific">Mytilus galloprovincialis</name>
    <name type="common">Mediterranean mussel</name>
    <dbReference type="NCBI Taxonomy" id="29158"/>
    <lineage>
        <taxon>Eukaryota</taxon>
        <taxon>Metazoa</taxon>
        <taxon>Spiralia</taxon>
        <taxon>Lophotrochozoa</taxon>
        <taxon>Mollusca</taxon>
        <taxon>Bivalvia</taxon>
        <taxon>Autobranchia</taxon>
        <taxon>Pteriomorphia</taxon>
        <taxon>Mytilida</taxon>
        <taxon>Mytiloidea</taxon>
        <taxon>Mytilidae</taxon>
        <taxon>Mytilinae</taxon>
        <taxon>Mytilus</taxon>
    </lineage>
</organism>
<evidence type="ECO:0000313" key="3">
    <source>
        <dbReference type="EMBL" id="VDI17408.1"/>
    </source>
</evidence>
<dbReference type="SUPFAM" id="SSF56496">
    <property type="entry name" value="Fibrinogen C-terminal domain-like"/>
    <property type="match status" value="1"/>
</dbReference>
<dbReference type="PROSITE" id="PS51406">
    <property type="entry name" value="FIBRINOGEN_C_2"/>
    <property type="match status" value="1"/>
</dbReference>
<dbReference type="InterPro" id="IPR020837">
    <property type="entry name" value="Fibrinogen_CS"/>
</dbReference>
<accession>A0A8B6DCP4</accession>
<evidence type="ECO:0000313" key="4">
    <source>
        <dbReference type="Proteomes" id="UP000596742"/>
    </source>
</evidence>
<proteinExistence type="predicted"/>
<dbReference type="OrthoDB" id="6089610at2759"/>
<name>A0A8B6DCP4_MYTGA</name>
<dbReference type="PROSITE" id="PS00514">
    <property type="entry name" value="FIBRINOGEN_C_1"/>
    <property type="match status" value="1"/>
</dbReference>
<evidence type="ECO:0000259" key="2">
    <source>
        <dbReference type="PROSITE" id="PS51406"/>
    </source>
</evidence>
<dbReference type="CDD" id="cd00087">
    <property type="entry name" value="FReD"/>
    <property type="match status" value="1"/>
</dbReference>
<dbReference type="Pfam" id="PF00147">
    <property type="entry name" value="Fibrinogen_C"/>
    <property type="match status" value="1"/>
</dbReference>